<evidence type="ECO:0000313" key="2">
    <source>
        <dbReference type="Proteomes" id="UP001155182"/>
    </source>
</evidence>
<accession>A0A9X2FD57</accession>
<gene>
    <name evidence="1" type="ORF">NF867_17635</name>
</gene>
<name>A0A9X2FD57_9SPHI</name>
<dbReference type="Proteomes" id="UP001155182">
    <property type="component" value="Unassembled WGS sequence"/>
</dbReference>
<evidence type="ECO:0000313" key="1">
    <source>
        <dbReference type="EMBL" id="MCO4294688.1"/>
    </source>
</evidence>
<organism evidence="1 2">
    <name type="scientific">Solitalea agri</name>
    <dbReference type="NCBI Taxonomy" id="2953739"/>
    <lineage>
        <taxon>Bacteria</taxon>
        <taxon>Pseudomonadati</taxon>
        <taxon>Bacteroidota</taxon>
        <taxon>Sphingobacteriia</taxon>
        <taxon>Sphingobacteriales</taxon>
        <taxon>Sphingobacteriaceae</taxon>
        <taxon>Solitalea</taxon>
    </lineage>
</organism>
<protein>
    <submittedName>
        <fullName evidence="1">Uncharacterized protein</fullName>
    </submittedName>
</protein>
<reference evidence="1" key="1">
    <citation type="submission" date="2022-06" db="EMBL/GenBank/DDBJ databases">
        <title>Solitalea sp. MAHUQ-68 isolated from rhizospheric soil.</title>
        <authorList>
            <person name="Huq M.A."/>
        </authorList>
    </citation>
    <scope>NUCLEOTIDE SEQUENCE</scope>
    <source>
        <strain evidence="1">MAHUQ-68</strain>
    </source>
</reference>
<comment type="caution">
    <text evidence="1">The sequence shown here is derived from an EMBL/GenBank/DDBJ whole genome shotgun (WGS) entry which is preliminary data.</text>
</comment>
<proteinExistence type="predicted"/>
<dbReference type="RefSeq" id="WP_252589720.1">
    <property type="nucleotide sequence ID" value="NZ_JAMWYS010000059.1"/>
</dbReference>
<keyword evidence="2" id="KW-1185">Reference proteome</keyword>
<dbReference type="EMBL" id="JAMWYS010000059">
    <property type="protein sequence ID" value="MCO4294688.1"/>
    <property type="molecule type" value="Genomic_DNA"/>
</dbReference>
<sequence length="58" mass="6658">MEKEIARRQNLMTVLILIVVLQTEISFVIRSIEQQINVEGSFNCSKESSLVCARTLFK</sequence>
<dbReference type="AlphaFoldDB" id="A0A9X2FD57"/>